<keyword evidence="1" id="KW-0732">Signal</keyword>
<name>A0ABP1QU68_9HEXA</name>
<comment type="caution">
    <text evidence="2">The sequence shown here is derived from an EMBL/GenBank/DDBJ whole genome shotgun (WGS) entry which is preliminary data.</text>
</comment>
<keyword evidence="3" id="KW-1185">Reference proteome</keyword>
<evidence type="ECO:0000313" key="3">
    <source>
        <dbReference type="Proteomes" id="UP001642540"/>
    </source>
</evidence>
<gene>
    <name evidence="2" type="ORF">ODALV1_LOCUS13113</name>
</gene>
<evidence type="ECO:0000256" key="1">
    <source>
        <dbReference type="SAM" id="SignalP"/>
    </source>
</evidence>
<protein>
    <submittedName>
        <fullName evidence="2">Uncharacterized protein</fullName>
    </submittedName>
</protein>
<dbReference type="Proteomes" id="UP001642540">
    <property type="component" value="Unassembled WGS sequence"/>
</dbReference>
<evidence type="ECO:0000313" key="2">
    <source>
        <dbReference type="EMBL" id="CAL8108858.1"/>
    </source>
</evidence>
<accession>A0ABP1QU68</accession>
<dbReference type="EMBL" id="CAXLJM020000040">
    <property type="protein sequence ID" value="CAL8108858.1"/>
    <property type="molecule type" value="Genomic_DNA"/>
</dbReference>
<proteinExistence type="predicted"/>
<feature type="signal peptide" evidence="1">
    <location>
        <begin position="1"/>
        <end position="23"/>
    </location>
</feature>
<feature type="chain" id="PRO_5047200263" evidence="1">
    <location>
        <begin position="24"/>
        <end position="198"/>
    </location>
</feature>
<organism evidence="2 3">
    <name type="scientific">Orchesella dallaii</name>
    <dbReference type="NCBI Taxonomy" id="48710"/>
    <lineage>
        <taxon>Eukaryota</taxon>
        <taxon>Metazoa</taxon>
        <taxon>Ecdysozoa</taxon>
        <taxon>Arthropoda</taxon>
        <taxon>Hexapoda</taxon>
        <taxon>Collembola</taxon>
        <taxon>Entomobryomorpha</taxon>
        <taxon>Entomobryoidea</taxon>
        <taxon>Orchesellidae</taxon>
        <taxon>Orchesellinae</taxon>
        <taxon>Orchesella</taxon>
    </lineage>
</organism>
<sequence length="198" mass="21486">MTSRIFTLFLFGVLGIAYHGAQAGVTVLVEKATVNKTASSPPLPASAIKELSKLASVTQPEDRILLTKDKASEGTSLWRTDAGDLVNLIPVKDTSSMKSFYPTQEAPINTLRASSQEFENDVSVVVNGKPPARMMRTFWPFTSLFGYDYDYPPPMYGPVMPMPMMPMGPSGFGMGMGMGMGMIQPPPPPLLGLGYGRW</sequence>
<reference evidence="2 3" key="1">
    <citation type="submission" date="2024-08" db="EMBL/GenBank/DDBJ databases">
        <authorList>
            <person name="Cucini C."/>
            <person name="Frati F."/>
        </authorList>
    </citation>
    <scope>NUCLEOTIDE SEQUENCE [LARGE SCALE GENOMIC DNA]</scope>
</reference>